<reference evidence="3 4" key="1">
    <citation type="submission" date="2015-04" db="EMBL/GenBank/DDBJ databases">
        <title>Complete genome sequence of Sulfurovum lithotrophicum ATCC BAA-797T.</title>
        <authorList>
            <person name="Ahn J."/>
            <person name="Park G."/>
            <person name="Jeon W."/>
            <person name="Jang Y."/>
            <person name="Jang M."/>
            <person name="Lee H."/>
            <person name="Lee H."/>
        </authorList>
    </citation>
    <scope>NUCLEOTIDE SEQUENCE [LARGE SCALE GENOMIC DNA]</scope>
    <source>
        <strain evidence="4">ATCC BAA-797 / 42BKT</strain>
    </source>
</reference>
<dbReference type="AlphaFoldDB" id="A0A7U4RQV4"/>
<dbReference type="InterPro" id="IPR033130">
    <property type="entry name" value="RNase_T2_His_AS_2"/>
</dbReference>
<evidence type="ECO:0000256" key="1">
    <source>
        <dbReference type="ARBA" id="ARBA00007469"/>
    </source>
</evidence>
<dbReference type="KEGG" id="slh:YH65_06730"/>
<comment type="similarity">
    <text evidence="1 2">Belongs to the RNase T2 family.</text>
</comment>
<dbReference type="Proteomes" id="UP000034444">
    <property type="component" value="Chromosome"/>
</dbReference>
<evidence type="ECO:0000256" key="2">
    <source>
        <dbReference type="RuleBase" id="RU004328"/>
    </source>
</evidence>
<dbReference type="GO" id="GO:0033897">
    <property type="term" value="F:ribonuclease T2 activity"/>
    <property type="evidence" value="ECO:0007669"/>
    <property type="project" value="InterPro"/>
</dbReference>
<dbReference type="InterPro" id="IPR018188">
    <property type="entry name" value="RNase_T2_His_AS_1"/>
</dbReference>
<dbReference type="Pfam" id="PF00445">
    <property type="entry name" value="Ribonuclease_T2"/>
    <property type="match status" value="1"/>
</dbReference>
<evidence type="ECO:0000313" key="4">
    <source>
        <dbReference type="Proteomes" id="UP000034444"/>
    </source>
</evidence>
<dbReference type="InterPro" id="IPR001568">
    <property type="entry name" value="RNase_T2-like"/>
</dbReference>
<dbReference type="SUPFAM" id="SSF55895">
    <property type="entry name" value="Ribonuclease Rh-like"/>
    <property type="match status" value="1"/>
</dbReference>
<dbReference type="GO" id="GO:0006401">
    <property type="term" value="P:RNA catabolic process"/>
    <property type="evidence" value="ECO:0007669"/>
    <property type="project" value="TreeGrafter"/>
</dbReference>
<dbReference type="PANTHER" id="PTHR11240">
    <property type="entry name" value="RIBONUCLEASE T2"/>
    <property type="match status" value="1"/>
</dbReference>
<accession>A0A7U4RQV4</accession>
<dbReference type="PANTHER" id="PTHR11240:SF22">
    <property type="entry name" value="RIBONUCLEASE T2"/>
    <property type="match status" value="1"/>
</dbReference>
<dbReference type="GO" id="GO:0003723">
    <property type="term" value="F:RNA binding"/>
    <property type="evidence" value="ECO:0007669"/>
    <property type="project" value="InterPro"/>
</dbReference>
<dbReference type="PROSITE" id="PS00531">
    <property type="entry name" value="RNASE_T2_2"/>
    <property type="match status" value="1"/>
</dbReference>
<proteinExistence type="inferred from homology"/>
<gene>
    <name evidence="3" type="ORF">YH65_06730</name>
</gene>
<sequence length="369" mass="42416">MMGTGVFLFVAKGFGDCFKVFKYHEVIISKLIPKRYNTFQNNIRLICMKQILFLLIFSTLFIEARYEAVPAKSCSAYNNMKHTQNSHNVHLDTQREYTMLQQHKGQILVLVKGENPAQRWVDESCFPSKTSSYNTYNNNTIKSEHTKKYQNSAKPKYSLLALSWQNAFCETHRSRKECRQPLFSFGQKRYSESHFVLHGLWPQPQSNSYCNVDAGLVTLDRHGQWNRLPEPELDSELKEKLSKVMPGVSSNLQRHEWVKHGSCYGTDAQSYFKDAIILTEQVNGSKVSRFFVNNAGKRVTLKQVRFLFDNTFGKGSGKRVELRCQNGLITELWLHMGNKGEDLSTMLKSGKPTRSRCQSGIIDKAGYGY</sequence>
<organism evidence="3 4">
    <name type="scientific">Sulfurovum lithotrophicum</name>
    <dbReference type="NCBI Taxonomy" id="206403"/>
    <lineage>
        <taxon>Bacteria</taxon>
        <taxon>Pseudomonadati</taxon>
        <taxon>Campylobacterota</taxon>
        <taxon>Epsilonproteobacteria</taxon>
        <taxon>Campylobacterales</taxon>
        <taxon>Sulfurovaceae</taxon>
        <taxon>Sulfurovum</taxon>
    </lineage>
</organism>
<name>A0A7U4RQV4_9BACT</name>
<dbReference type="OrthoDB" id="4720638at2"/>
<evidence type="ECO:0000313" key="3">
    <source>
        <dbReference type="EMBL" id="AKF25121.1"/>
    </source>
</evidence>
<dbReference type="Gene3D" id="3.90.730.10">
    <property type="entry name" value="Ribonuclease T2-like"/>
    <property type="match status" value="1"/>
</dbReference>
<dbReference type="EMBL" id="CP011308">
    <property type="protein sequence ID" value="AKF25121.1"/>
    <property type="molecule type" value="Genomic_DNA"/>
</dbReference>
<reference evidence="4" key="2">
    <citation type="journal article" date="2017" name="Stand. Genomic Sci.">
        <title>Complete genome sequence of the sulfur-oxidizing chemolithoautotrophic Sulfurovum lithotrophicum 42BKTT.</title>
        <authorList>
            <person name="Jeon W."/>
            <person name="Priscilla L."/>
            <person name="Park G."/>
            <person name="Lee H."/>
            <person name="Lee N."/>
            <person name="Lee D."/>
            <person name="Kwon H."/>
            <person name="Ahn I."/>
            <person name="Lee C."/>
            <person name="Lee H."/>
            <person name="Ahn J."/>
        </authorList>
    </citation>
    <scope>NUCLEOTIDE SEQUENCE [LARGE SCALE GENOMIC DNA]</scope>
    <source>
        <strain evidence="4">ATCC BAA-797 / 42BKT</strain>
    </source>
</reference>
<protein>
    <submittedName>
        <fullName evidence="3">Uncharacterized protein</fullName>
    </submittedName>
</protein>
<keyword evidence="4" id="KW-1185">Reference proteome</keyword>
<dbReference type="PROSITE" id="PS00530">
    <property type="entry name" value="RNASE_T2_1"/>
    <property type="match status" value="1"/>
</dbReference>
<dbReference type="InterPro" id="IPR036430">
    <property type="entry name" value="RNase_T2-like_sf"/>
</dbReference>